<dbReference type="GO" id="GO:0004668">
    <property type="term" value="F:protein-arginine deiminase activity"/>
    <property type="evidence" value="ECO:0007669"/>
    <property type="project" value="InterPro"/>
</dbReference>
<reference evidence="2 3" key="1">
    <citation type="submission" date="2019-03" db="EMBL/GenBank/DDBJ databases">
        <title>Genomic Encyclopedia of Type Strains, Phase IV (KMG-IV): sequencing the most valuable type-strain genomes for metagenomic binning, comparative biology and taxonomic classification.</title>
        <authorList>
            <person name="Goeker M."/>
        </authorList>
    </citation>
    <scope>NUCLEOTIDE SEQUENCE [LARGE SCALE GENOMIC DNA]</scope>
    <source>
        <strain evidence="2 3">DSM 15505</strain>
    </source>
</reference>
<dbReference type="RefSeq" id="WP_279591382.1">
    <property type="nucleotide sequence ID" value="NZ_SOAX01000005.1"/>
</dbReference>
<dbReference type="GO" id="GO:0009446">
    <property type="term" value="P:putrescine biosynthetic process"/>
    <property type="evidence" value="ECO:0007669"/>
    <property type="project" value="InterPro"/>
</dbReference>
<comment type="caution">
    <text evidence="2">The sequence shown here is derived from an EMBL/GenBank/DDBJ whole genome shotgun (WGS) entry which is preliminary data.</text>
</comment>
<evidence type="ECO:0000313" key="2">
    <source>
        <dbReference type="EMBL" id="TDT39441.1"/>
    </source>
</evidence>
<protein>
    <submittedName>
        <fullName evidence="2">Agmatine deiminase</fullName>
    </submittedName>
</protein>
<dbReference type="SUPFAM" id="SSF55909">
    <property type="entry name" value="Pentein"/>
    <property type="match status" value="1"/>
</dbReference>
<accession>A0A4R7JMV5</accession>
<name>A0A4R7JMV5_9GAMM</name>
<dbReference type="GO" id="GO:0047632">
    <property type="term" value="F:agmatine deiminase activity"/>
    <property type="evidence" value="ECO:0007669"/>
    <property type="project" value="TreeGrafter"/>
</dbReference>
<keyword evidence="3" id="KW-1185">Reference proteome</keyword>
<dbReference type="InterPro" id="IPR007466">
    <property type="entry name" value="Peptidyl-Arg-deiminase_porph"/>
</dbReference>
<dbReference type="PANTHER" id="PTHR31377">
    <property type="entry name" value="AGMATINE DEIMINASE-RELATED"/>
    <property type="match status" value="1"/>
</dbReference>
<dbReference type="Proteomes" id="UP000295830">
    <property type="component" value="Unassembled WGS sequence"/>
</dbReference>
<evidence type="ECO:0000313" key="3">
    <source>
        <dbReference type="Proteomes" id="UP000295830"/>
    </source>
</evidence>
<dbReference type="Pfam" id="PF04371">
    <property type="entry name" value="PAD_porph"/>
    <property type="match status" value="1"/>
</dbReference>
<dbReference type="EMBL" id="SOAX01000005">
    <property type="protein sequence ID" value="TDT39441.1"/>
    <property type="molecule type" value="Genomic_DNA"/>
</dbReference>
<proteinExistence type="predicted"/>
<keyword evidence="1" id="KW-0378">Hydrolase</keyword>
<dbReference type="PANTHER" id="PTHR31377:SF0">
    <property type="entry name" value="AGMATINE DEIMINASE-RELATED"/>
    <property type="match status" value="1"/>
</dbReference>
<gene>
    <name evidence="2" type="ORF">DES49_2366</name>
</gene>
<dbReference type="Gene3D" id="3.75.10.10">
    <property type="entry name" value="L-arginine/glycine Amidinotransferase, Chain A"/>
    <property type="match status" value="1"/>
</dbReference>
<dbReference type="AlphaFoldDB" id="A0A4R7JMV5"/>
<sequence length="351" mass="38576">MAPQFRLAAEWARQGAVLMAWPHSDSDWASRMEEAEPVFRGIALAVLADEDVIICCRNPSQGSEIKRFLTLESASRGGTGTVHIVAVPTNDTWARDFGPLTLTDGTHHRLVDARFNAWGAKFDSALDDQVNGHLHSGGLFGKLPLNPMNLIVEGGALETDGCGTLLATRHCLLNPNRNGDVSTEWMETQLRAHLGLDRFLWLDHGALEGDDTDGHIDTLARFCSDDHIVYQGCDQPADSHYSELQAMARELAGLERRDGTPYRLTELPWPDPLYTPDGRRLPATYANFLITNHAVLVPVYGVPQDDEACETLDACYPGRRVTPIQCRPLLAQGGSLHCLTMQLPPGVGLHE</sequence>
<evidence type="ECO:0000256" key="1">
    <source>
        <dbReference type="ARBA" id="ARBA00022801"/>
    </source>
</evidence>
<organism evidence="2 3">
    <name type="scientific">Halospina denitrificans</name>
    <dbReference type="NCBI Taxonomy" id="332522"/>
    <lineage>
        <taxon>Bacteria</taxon>
        <taxon>Pseudomonadati</taxon>
        <taxon>Pseudomonadota</taxon>
        <taxon>Gammaproteobacteria</taxon>
        <taxon>Halospina</taxon>
    </lineage>
</organism>